<dbReference type="PANTHER" id="PTHR36183">
    <property type="entry name" value="BETA-GLUCURONIDASE"/>
    <property type="match status" value="1"/>
</dbReference>
<dbReference type="InParanoid" id="B0CXT7"/>
<name>B0CXT7_LACBS</name>
<dbReference type="InterPro" id="IPR031728">
    <property type="entry name" value="GlcAase_C"/>
</dbReference>
<dbReference type="OrthoDB" id="2796951at2759"/>
<reference evidence="3 4" key="1">
    <citation type="journal article" date="2008" name="Nature">
        <title>The genome of Laccaria bicolor provides insights into mycorrhizal symbiosis.</title>
        <authorList>
            <person name="Martin F."/>
            <person name="Aerts A."/>
            <person name="Ahren D."/>
            <person name="Brun A."/>
            <person name="Danchin E.G.J."/>
            <person name="Duchaussoy F."/>
            <person name="Gibon J."/>
            <person name="Kohler A."/>
            <person name="Lindquist E."/>
            <person name="Pereda V."/>
            <person name="Salamov A."/>
            <person name="Shapiro H.J."/>
            <person name="Wuyts J."/>
            <person name="Blaudez D."/>
            <person name="Buee M."/>
            <person name="Brokstein P."/>
            <person name="Canbaeck B."/>
            <person name="Cohen D."/>
            <person name="Courty P.E."/>
            <person name="Coutinho P.M."/>
            <person name="Delaruelle C."/>
            <person name="Detter J.C."/>
            <person name="Deveau A."/>
            <person name="DiFazio S."/>
            <person name="Duplessis S."/>
            <person name="Fraissinet-Tachet L."/>
            <person name="Lucic E."/>
            <person name="Frey-Klett P."/>
            <person name="Fourrey C."/>
            <person name="Feussner I."/>
            <person name="Gay G."/>
            <person name="Grimwood J."/>
            <person name="Hoegger P.J."/>
            <person name="Jain P."/>
            <person name="Kilaru S."/>
            <person name="Labbe J."/>
            <person name="Lin Y.C."/>
            <person name="Legue V."/>
            <person name="Le Tacon F."/>
            <person name="Marmeisse R."/>
            <person name="Melayah D."/>
            <person name="Montanini B."/>
            <person name="Muratet M."/>
            <person name="Nehls U."/>
            <person name="Niculita-Hirzel H."/>
            <person name="Oudot-Le Secq M.P."/>
            <person name="Peter M."/>
            <person name="Quesneville H."/>
            <person name="Rajashekar B."/>
            <person name="Reich M."/>
            <person name="Rouhier N."/>
            <person name="Schmutz J."/>
            <person name="Yin T."/>
            <person name="Chalot M."/>
            <person name="Henrissat B."/>
            <person name="Kuees U."/>
            <person name="Lucas S."/>
            <person name="Van de Peer Y."/>
            <person name="Podila G.K."/>
            <person name="Polle A."/>
            <person name="Pukkila P.J."/>
            <person name="Richardson P.M."/>
            <person name="Rouze P."/>
            <person name="Sanders I.R."/>
            <person name="Stajich J.E."/>
            <person name="Tunlid A."/>
            <person name="Tuskan G."/>
            <person name="Grigoriev I.V."/>
        </authorList>
    </citation>
    <scope>NUCLEOTIDE SEQUENCE [LARGE SCALE GENOMIC DNA]</scope>
    <source>
        <strain evidence="4">S238N-H82 / ATCC MYA-4686</strain>
    </source>
</reference>
<dbReference type="Pfam" id="PF16862">
    <property type="entry name" value="Glyco_hydro_79C"/>
    <property type="match status" value="1"/>
</dbReference>
<dbReference type="KEGG" id="lbc:LACBIDRAFT_311608"/>
<feature type="signal peptide" evidence="1">
    <location>
        <begin position="1"/>
        <end position="28"/>
    </location>
</feature>
<dbReference type="EMBL" id="DS547094">
    <property type="protein sequence ID" value="EDR12318.1"/>
    <property type="molecule type" value="Genomic_DNA"/>
</dbReference>
<protein>
    <submittedName>
        <fullName evidence="3">Glycoside hydrolase family 79 protein</fullName>
    </submittedName>
</protein>
<dbReference type="GeneID" id="6072238"/>
<dbReference type="InterPro" id="IPR052974">
    <property type="entry name" value="GH79_Enzymes"/>
</dbReference>
<feature type="domain" description="Beta-glucuronidase C-terminal" evidence="2">
    <location>
        <begin position="420"/>
        <end position="529"/>
    </location>
</feature>
<feature type="chain" id="PRO_5002746968" evidence="1">
    <location>
        <begin position="29"/>
        <end position="586"/>
    </location>
</feature>
<dbReference type="InterPro" id="IPR017853">
    <property type="entry name" value="GH"/>
</dbReference>
<proteinExistence type="predicted"/>
<dbReference type="HOGENOM" id="CLU_023945_1_0_1"/>
<evidence type="ECO:0000313" key="3">
    <source>
        <dbReference type="EMBL" id="EDR12318.1"/>
    </source>
</evidence>
<dbReference type="GO" id="GO:0016787">
    <property type="term" value="F:hydrolase activity"/>
    <property type="evidence" value="ECO:0007669"/>
    <property type="project" value="UniProtKB-KW"/>
</dbReference>
<gene>
    <name evidence="3" type="ORF">LACBIDRAFT_311608</name>
</gene>
<keyword evidence="4" id="KW-1185">Reference proteome</keyword>
<keyword evidence="3" id="KW-0378">Hydrolase</keyword>
<evidence type="ECO:0000259" key="2">
    <source>
        <dbReference type="Pfam" id="PF16862"/>
    </source>
</evidence>
<dbReference type="Proteomes" id="UP000001194">
    <property type="component" value="Unassembled WGS sequence"/>
</dbReference>
<sequence length="586" mass="62021">MLNTTTPSNISGLFKFACLSLLIPLCSATSVIQVNVPAAPSSQNVVYPNFLGISFELSFVNDYFGNDTSTIPATVINYLSALRLRTGAVPLRIRIGGNSMDSSVYVSTQTSPMVQHIQGALNANDQSVNYGPVLWDVLNKIAGEVGGANYLIGLSLLDPNNPNVPVEAAAVQETLGNNLDGFLLGNEPDLYTSHGDRPNIQNYTTDNYIDDFRTAASHLTNTSAGDILARPLLGGPTICCAWNLDALLTGGYSTAFDDVLKYISLQHYPQNNCFGSYQYEIPYYVQHPNVVNLSAWEQPGIDIVNANTSSRRPQLIMTEFNSASCGGIPGISNTFAVGSLWTVDYALQLASVGYSAAYIHTREQGISYNLFDPSPGSWTTNPPYYALLAVAEALQSKNGSKVVDLDIMGSRTDLNATVSGYAVYDAIDSSVQQFVLFNYYNATSTSAPSASFSLPSSSFKSGSSNAITVKYLTAVSMAETMNISCGGQTLRGVGDGKLVKAADSWAAANVQIDCTKGCTVNVPAPGMAVVFAGAAPVQNNATNTNTTTGAAKPSSDATSTVLALSIVPMAKSLVPLCAAALSFFFI</sequence>
<organism evidence="4">
    <name type="scientific">Laccaria bicolor (strain S238N-H82 / ATCC MYA-4686)</name>
    <name type="common">Bicoloured deceiver</name>
    <name type="synonym">Laccaria laccata var. bicolor</name>
    <dbReference type="NCBI Taxonomy" id="486041"/>
    <lineage>
        <taxon>Eukaryota</taxon>
        <taxon>Fungi</taxon>
        <taxon>Dikarya</taxon>
        <taxon>Basidiomycota</taxon>
        <taxon>Agaricomycotina</taxon>
        <taxon>Agaricomycetes</taxon>
        <taxon>Agaricomycetidae</taxon>
        <taxon>Agaricales</taxon>
        <taxon>Agaricineae</taxon>
        <taxon>Hydnangiaceae</taxon>
        <taxon>Laccaria</taxon>
    </lineage>
</organism>
<evidence type="ECO:0000313" key="4">
    <source>
        <dbReference type="Proteomes" id="UP000001194"/>
    </source>
</evidence>
<dbReference type="SUPFAM" id="SSF51445">
    <property type="entry name" value="(Trans)glycosidases"/>
    <property type="match status" value="1"/>
</dbReference>
<dbReference type="RefSeq" id="XP_001876582.1">
    <property type="nucleotide sequence ID" value="XM_001876547.1"/>
</dbReference>
<evidence type="ECO:0000256" key="1">
    <source>
        <dbReference type="SAM" id="SignalP"/>
    </source>
</evidence>
<dbReference type="AlphaFoldDB" id="B0CXT7"/>
<dbReference type="PANTHER" id="PTHR36183:SF2">
    <property type="entry name" value="BETA-GLUCURONIDASE C-TERMINAL DOMAIN-CONTAINING PROTEIN"/>
    <property type="match status" value="1"/>
</dbReference>
<dbReference type="Gene3D" id="3.20.20.80">
    <property type="entry name" value="Glycosidases"/>
    <property type="match status" value="1"/>
</dbReference>
<accession>B0CXT7</accession>
<keyword evidence="1" id="KW-0732">Signal</keyword>